<comment type="caution">
    <text evidence="2">The sequence shown here is derived from an EMBL/GenBank/DDBJ whole genome shotgun (WGS) entry which is preliminary data.</text>
</comment>
<gene>
    <name evidence="2" type="ORF">GCM10010446_69380</name>
</gene>
<dbReference type="Gene3D" id="3.30.470.20">
    <property type="entry name" value="ATP-grasp fold, B domain"/>
    <property type="match status" value="1"/>
</dbReference>
<protein>
    <recommendedName>
        <fullName evidence="1">ATP-grasp fold RimK-type domain-containing protein</fullName>
    </recommendedName>
</protein>
<dbReference type="SUPFAM" id="SSF56059">
    <property type="entry name" value="Glutathione synthetase ATP-binding domain-like"/>
    <property type="match status" value="1"/>
</dbReference>
<accession>A0ABN3XP78</accession>
<proteinExistence type="predicted"/>
<dbReference type="Pfam" id="PF08443">
    <property type="entry name" value="RimK"/>
    <property type="match status" value="1"/>
</dbReference>
<dbReference type="InterPro" id="IPR013815">
    <property type="entry name" value="ATP_grasp_subdomain_1"/>
</dbReference>
<evidence type="ECO:0000313" key="3">
    <source>
        <dbReference type="Proteomes" id="UP001500403"/>
    </source>
</evidence>
<reference evidence="2 3" key="1">
    <citation type="journal article" date="2019" name="Int. J. Syst. Evol. Microbiol.">
        <title>The Global Catalogue of Microorganisms (GCM) 10K type strain sequencing project: providing services to taxonomists for standard genome sequencing and annotation.</title>
        <authorList>
            <consortium name="The Broad Institute Genomics Platform"/>
            <consortium name="The Broad Institute Genome Sequencing Center for Infectious Disease"/>
            <person name="Wu L."/>
            <person name="Ma J."/>
        </authorList>
    </citation>
    <scope>NUCLEOTIDE SEQUENCE [LARGE SCALE GENOMIC DNA]</scope>
    <source>
        <strain evidence="2 3">JCM 9088</strain>
    </source>
</reference>
<sequence>MRRMNPMITWIYESEDADPTEVEAFEQSITQRYSVLSHPRGFDFRVVRAAELVPASVSGPKLRYRGEDLLEQLQCYIVEDMATDPQGLQALRAIYRTIQASSSVLLNRSFDGPDYLERDKVAQLQHAGSLGIPTAGTITVPAGKYARRVIAEVRRELGDGPYVVKPREMTGGYGVLRVDSDQQLAATIDIVAHTGAGYIVQPLVEHHGDMRVFVADGEVVSSLTRRPRPGGYLASVSQGGTIEVNQDHLQVADFCGRMAQDLRAEWMCIDWLMTDSGPVLNEWSTAHGGFTMMPEPELGKVADAFFGWIRRRFDAAAPRR</sequence>
<dbReference type="Gene3D" id="3.30.1490.20">
    <property type="entry name" value="ATP-grasp fold, A domain"/>
    <property type="match status" value="1"/>
</dbReference>
<dbReference type="EMBL" id="BAAAUD010000116">
    <property type="protein sequence ID" value="GAA2975300.1"/>
    <property type="molecule type" value="Genomic_DNA"/>
</dbReference>
<evidence type="ECO:0000259" key="1">
    <source>
        <dbReference type="Pfam" id="PF08443"/>
    </source>
</evidence>
<evidence type="ECO:0000313" key="2">
    <source>
        <dbReference type="EMBL" id="GAA2975300.1"/>
    </source>
</evidence>
<dbReference type="PANTHER" id="PTHR21621:SF0">
    <property type="entry name" value="BETA-CITRYLGLUTAMATE SYNTHASE B-RELATED"/>
    <property type="match status" value="1"/>
</dbReference>
<dbReference type="InterPro" id="IPR013651">
    <property type="entry name" value="ATP-grasp_RimK-type"/>
</dbReference>
<feature type="domain" description="ATP-grasp fold RimK-type" evidence="1">
    <location>
        <begin position="143"/>
        <end position="283"/>
    </location>
</feature>
<name>A0ABN3XP78_9ACTN</name>
<keyword evidence="3" id="KW-1185">Reference proteome</keyword>
<dbReference type="Proteomes" id="UP001500403">
    <property type="component" value="Unassembled WGS sequence"/>
</dbReference>
<organism evidence="2 3">
    <name type="scientific">Streptomyces enissocaesilis</name>
    <dbReference type="NCBI Taxonomy" id="332589"/>
    <lineage>
        <taxon>Bacteria</taxon>
        <taxon>Bacillati</taxon>
        <taxon>Actinomycetota</taxon>
        <taxon>Actinomycetes</taxon>
        <taxon>Kitasatosporales</taxon>
        <taxon>Streptomycetaceae</taxon>
        <taxon>Streptomyces</taxon>
        <taxon>Streptomyces rochei group</taxon>
    </lineage>
</organism>
<dbReference type="PANTHER" id="PTHR21621">
    <property type="entry name" value="RIBOSOMAL PROTEIN S6 MODIFICATION PROTEIN"/>
    <property type="match status" value="1"/>
</dbReference>